<dbReference type="InterPro" id="IPR028082">
    <property type="entry name" value="Peripla_BP_I"/>
</dbReference>
<dbReference type="EMBL" id="JBHSFQ010000021">
    <property type="protein sequence ID" value="MFC4564160.1"/>
    <property type="molecule type" value="Genomic_DNA"/>
</dbReference>
<keyword evidence="3" id="KW-0804">Transcription</keyword>
<dbReference type="InterPro" id="IPR000843">
    <property type="entry name" value="HTH_LacI"/>
</dbReference>
<proteinExistence type="predicted"/>
<reference evidence="7" key="1">
    <citation type="journal article" date="2019" name="Int. J. Syst. Evol. Microbiol.">
        <title>The Global Catalogue of Microorganisms (GCM) 10K type strain sequencing project: providing services to taxonomists for standard genome sequencing and annotation.</title>
        <authorList>
            <consortium name="The Broad Institute Genomics Platform"/>
            <consortium name="The Broad Institute Genome Sequencing Center for Infectious Disease"/>
            <person name="Wu L."/>
            <person name="Ma J."/>
        </authorList>
    </citation>
    <scope>NUCLEOTIDE SEQUENCE [LARGE SCALE GENOMIC DNA]</scope>
    <source>
        <strain evidence="7">XZYJ18</strain>
    </source>
</reference>
<dbReference type="RefSeq" id="WP_378577084.1">
    <property type="nucleotide sequence ID" value="NZ_JBHSFQ010000021.1"/>
</dbReference>
<dbReference type="Proteomes" id="UP001595923">
    <property type="component" value="Unassembled WGS sequence"/>
</dbReference>
<evidence type="ECO:0000256" key="3">
    <source>
        <dbReference type="ARBA" id="ARBA00023163"/>
    </source>
</evidence>
<dbReference type="SMART" id="SM00354">
    <property type="entry name" value="HTH_LACI"/>
    <property type="match status" value="1"/>
</dbReference>
<dbReference type="InterPro" id="IPR010982">
    <property type="entry name" value="Lambda_DNA-bd_dom_sf"/>
</dbReference>
<dbReference type="Pfam" id="PF00356">
    <property type="entry name" value="LacI"/>
    <property type="match status" value="1"/>
</dbReference>
<dbReference type="SUPFAM" id="SSF47413">
    <property type="entry name" value="lambda repressor-like DNA-binding domains"/>
    <property type="match status" value="1"/>
</dbReference>
<evidence type="ECO:0000313" key="6">
    <source>
        <dbReference type="EMBL" id="MFC4564160.1"/>
    </source>
</evidence>
<keyword evidence="7" id="KW-1185">Reference proteome</keyword>
<feature type="domain" description="HTH lacI-type" evidence="5">
    <location>
        <begin position="1"/>
        <end position="53"/>
    </location>
</feature>
<organism evidence="6 7">
    <name type="scientific">Nocardiopsis mangrovi</name>
    <dbReference type="NCBI Taxonomy" id="1179818"/>
    <lineage>
        <taxon>Bacteria</taxon>
        <taxon>Bacillati</taxon>
        <taxon>Actinomycetota</taxon>
        <taxon>Actinomycetes</taxon>
        <taxon>Streptosporangiales</taxon>
        <taxon>Nocardiopsidaceae</taxon>
        <taxon>Nocardiopsis</taxon>
    </lineage>
</organism>
<dbReference type="PANTHER" id="PTHR30146:SF109">
    <property type="entry name" value="HTH-TYPE TRANSCRIPTIONAL REGULATOR GALS"/>
    <property type="match status" value="1"/>
</dbReference>
<gene>
    <name evidence="6" type="ORF">ACFO4E_20055</name>
</gene>
<evidence type="ECO:0000313" key="7">
    <source>
        <dbReference type="Proteomes" id="UP001595923"/>
    </source>
</evidence>
<feature type="region of interest" description="Disordered" evidence="4">
    <location>
        <begin position="318"/>
        <end position="338"/>
    </location>
</feature>
<dbReference type="SUPFAM" id="SSF53822">
    <property type="entry name" value="Periplasmic binding protein-like I"/>
    <property type="match status" value="1"/>
</dbReference>
<evidence type="ECO:0000256" key="1">
    <source>
        <dbReference type="ARBA" id="ARBA00023015"/>
    </source>
</evidence>
<dbReference type="GO" id="GO:0003677">
    <property type="term" value="F:DNA binding"/>
    <property type="evidence" value="ECO:0007669"/>
    <property type="project" value="UniProtKB-KW"/>
</dbReference>
<dbReference type="PROSITE" id="PS50932">
    <property type="entry name" value="HTH_LACI_2"/>
    <property type="match status" value="1"/>
</dbReference>
<keyword evidence="1" id="KW-0805">Transcription regulation</keyword>
<dbReference type="Pfam" id="PF13377">
    <property type="entry name" value="Peripla_BP_3"/>
    <property type="match status" value="1"/>
</dbReference>
<keyword evidence="2 6" id="KW-0238">DNA-binding</keyword>
<evidence type="ECO:0000259" key="5">
    <source>
        <dbReference type="PROSITE" id="PS50932"/>
    </source>
</evidence>
<name>A0ABV9DZ56_9ACTN</name>
<accession>A0ABV9DZ56</accession>
<evidence type="ECO:0000256" key="2">
    <source>
        <dbReference type="ARBA" id="ARBA00023125"/>
    </source>
</evidence>
<dbReference type="InterPro" id="IPR046335">
    <property type="entry name" value="LacI/GalR-like_sensor"/>
</dbReference>
<dbReference type="Gene3D" id="1.10.260.40">
    <property type="entry name" value="lambda repressor-like DNA-binding domains"/>
    <property type="match status" value="1"/>
</dbReference>
<dbReference type="CDD" id="cd06267">
    <property type="entry name" value="PBP1_LacI_sugar_binding-like"/>
    <property type="match status" value="1"/>
</dbReference>
<dbReference type="CDD" id="cd01392">
    <property type="entry name" value="HTH_LacI"/>
    <property type="match status" value="1"/>
</dbReference>
<dbReference type="PROSITE" id="PS00356">
    <property type="entry name" value="HTH_LACI_1"/>
    <property type="match status" value="1"/>
</dbReference>
<comment type="caution">
    <text evidence="6">The sequence shown here is derived from an EMBL/GenBank/DDBJ whole genome shotgun (WGS) entry which is preliminary data.</text>
</comment>
<sequence>MRDVAALAGVSIKTVSRVINGVSSVAPPLREKVQKAIEQLDFQPNLAASSLRRAGHRTGQIALLLEDLSNPFSATLNRAIEDVARAHDTLVFAGSVAEDPRREVELARAFTLRRADGLVIVPATADQTYLHSEVRVGTPLVFVDRPPRGIVADSVLSTNTEGAARAVGQLADHGHERIAYLGDHAAIVTAARRFRGYEQEMARRGLRIDPRTVRHDLNDASLAAAAVTELLALEEPPTALFTSQNLVTIGAVTALRDLGLRHRVAVAGFDDFPLADLLDPAVTVVAQDVRRIGATAARLLFERIEGGDGPPPRECLVPTRLIPRGSGEIRPPRETRRR</sequence>
<evidence type="ECO:0000256" key="4">
    <source>
        <dbReference type="SAM" id="MobiDB-lite"/>
    </source>
</evidence>
<protein>
    <submittedName>
        <fullName evidence="6">LacI family DNA-binding transcriptional regulator</fullName>
    </submittedName>
</protein>
<dbReference type="Gene3D" id="3.40.50.2300">
    <property type="match status" value="2"/>
</dbReference>
<dbReference type="PANTHER" id="PTHR30146">
    <property type="entry name" value="LACI-RELATED TRANSCRIPTIONAL REPRESSOR"/>
    <property type="match status" value="1"/>
</dbReference>